<dbReference type="InterPro" id="IPR050182">
    <property type="entry name" value="Cytochrome_P450_fam2"/>
</dbReference>
<sequence>MEDKPNMPYTDAVIHEVQRMGNIVPLNVPRVNTEDTTLGGYFLPKLAEKYGDVFSIRLGTNTVVINGYKLVKEALVHQADTFADRPRIPLADNFSKNCGLILSNGHVWKQQRRFALTTLKSFGVGKKTLESTILEEVRYLHEAFEEEQGQPFDPNFTIHNAVSNIICSLVFGDRFEYSDTRFQELLHLFEDVFNLQGSFWGQLQTALPAIMNRVPGPHQKIVVLWETLIDFVKSEIKRHKEDWDPSAPRDYIDCYLGEIEKCKEDLADGFNEDNLIFCTLDLFIAGTASTSTTLCWALLYIMKYPEIQEKIQAEIDSVIGQSRQPSMEDKPNMPYTDAVIHEVQRMGNVAPLNVPRMTTEDTTLGGYFIPKGTTVFATLSSVLFDKNEWQTPDTFNPGHFLDAQGQFVRRDAFLPFSAACLQTDKMVPVAMQAEKLLHGYPMQTCPTDLVQP</sequence>
<dbReference type="EMBL" id="SCEB01214759">
    <property type="protein sequence ID" value="RXM33343.1"/>
    <property type="molecule type" value="Genomic_DNA"/>
</dbReference>
<evidence type="ECO:0000256" key="4">
    <source>
        <dbReference type="ARBA" id="ARBA00022723"/>
    </source>
</evidence>
<evidence type="ECO:0000313" key="9">
    <source>
        <dbReference type="EMBL" id="RXM33343.1"/>
    </source>
</evidence>
<keyword evidence="6" id="KW-0408">Iron</keyword>
<organism evidence="9 10">
    <name type="scientific">Acipenser ruthenus</name>
    <name type="common">Sterlet sturgeon</name>
    <dbReference type="NCBI Taxonomy" id="7906"/>
    <lineage>
        <taxon>Eukaryota</taxon>
        <taxon>Metazoa</taxon>
        <taxon>Chordata</taxon>
        <taxon>Craniata</taxon>
        <taxon>Vertebrata</taxon>
        <taxon>Euteleostomi</taxon>
        <taxon>Actinopterygii</taxon>
        <taxon>Chondrostei</taxon>
        <taxon>Acipenseriformes</taxon>
        <taxon>Acipenseridae</taxon>
        <taxon>Acipenser</taxon>
    </lineage>
</organism>
<comment type="cofactor">
    <cofactor evidence="1">
        <name>heme</name>
        <dbReference type="ChEBI" id="CHEBI:30413"/>
    </cofactor>
</comment>
<comment type="similarity">
    <text evidence="3">Belongs to the cytochrome P450 family.</text>
</comment>
<name>A0A444UDU1_ACIRT</name>
<reference evidence="9 10" key="1">
    <citation type="submission" date="2019-01" db="EMBL/GenBank/DDBJ databases">
        <title>Draft Genome and Complete Hox-Cluster Characterization of the Sterlet Sturgeon (Acipenser ruthenus).</title>
        <authorList>
            <person name="Wei Q."/>
        </authorList>
    </citation>
    <scope>NUCLEOTIDE SEQUENCE [LARGE SCALE GENOMIC DNA]</scope>
    <source>
        <strain evidence="9">WHYD16114868_AA</strain>
        <tissue evidence="9">Blood</tissue>
    </source>
</reference>
<dbReference type="AlphaFoldDB" id="A0A444UDU1"/>
<dbReference type="InterPro" id="IPR002401">
    <property type="entry name" value="Cyt_P450_E_grp-I"/>
</dbReference>
<dbReference type="GO" id="GO:0016020">
    <property type="term" value="C:membrane"/>
    <property type="evidence" value="ECO:0007669"/>
    <property type="project" value="UniProtKB-SubCell"/>
</dbReference>
<protein>
    <submittedName>
        <fullName evidence="9">Cytochrome P450 2J2</fullName>
    </submittedName>
</protein>
<dbReference type="InterPro" id="IPR036396">
    <property type="entry name" value="Cyt_P450_sf"/>
</dbReference>
<dbReference type="GO" id="GO:0005506">
    <property type="term" value="F:iron ion binding"/>
    <property type="evidence" value="ECO:0007669"/>
    <property type="project" value="InterPro"/>
</dbReference>
<dbReference type="FunFam" id="1.10.630.10:FF:000004">
    <property type="entry name" value="cytochrome P450 2D15 isoform X1"/>
    <property type="match status" value="1"/>
</dbReference>
<gene>
    <name evidence="9" type="ORF">EOD39_5487</name>
</gene>
<dbReference type="CDD" id="cd11026">
    <property type="entry name" value="CYP2"/>
    <property type="match status" value="1"/>
</dbReference>
<dbReference type="PRINTS" id="PR00385">
    <property type="entry name" value="P450"/>
</dbReference>
<evidence type="ECO:0000256" key="7">
    <source>
        <dbReference type="ARBA" id="ARBA00023033"/>
    </source>
</evidence>
<dbReference type="GO" id="GO:0016712">
    <property type="term" value="F:oxidoreductase activity, acting on paired donors, with incorporation or reduction of molecular oxygen, reduced flavin or flavoprotein as one donor, and incorporation of one atom of oxygen"/>
    <property type="evidence" value="ECO:0007669"/>
    <property type="project" value="TreeGrafter"/>
</dbReference>
<evidence type="ECO:0000256" key="8">
    <source>
        <dbReference type="ARBA" id="ARBA00023136"/>
    </source>
</evidence>
<dbReference type="InterPro" id="IPR001128">
    <property type="entry name" value="Cyt_P450"/>
</dbReference>
<keyword evidence="8" id="KW-0472">Membrane</keyword>
<keyword evidence="5" id="KW-0560">Oxidoreductase</keyword>
<evidence type="ECO:0000256" key="5">
    <source>
        <dbReference type="ARBA" id="ARBA00023002"/>
    </source>
</evidence>
<keyword evidence="10" id="KW-1185">Reference proteome</keyword>
<dbReference type="Gene3D" id="1.10.630.10">
    <property type="entry name" value="Cytochrome P450"/>
    <property type="match status" value="2"/>
</dbReference>
<proteinExistence type="inferred from homology"/>
<dbReference type="PANTHER" id="PTHR24300">
    <property type="entry name" value="CYTOCHROME P450 508A4-RELATED"/>
    <property type="match status" value="1"/>
</dbReference>
<accession>A0A444UDU1</accession>
<dbReference type="GO" id="GO:0006082">
    <property type="term" value="P:organic acid metabolic process"/>
    <property type="evidence" value="ECO:0007669"/>
    <property type="project" value="TreeGrafter"/>
</dbReference>
<comment type="caution">
    <text evidence="9">The sequence shown here is derived from an EMBL/GenBank/DDBJ whole genome shotgun (WGS) entry which is preliminary data.</text>
</comment>
<dbReference type="PRINTS" id="PR00463">
    <property type="entry name" value="EP450I"/>
</dbReference>
<dbReference type="Proteomes" id="UP000289886">
    <property type="component" value="Unassembled WGS sequence"/>
</dbReference>
<evidence type="ECO:0000313" key="10">
    <source>
        <dbReference type="Proteomes" id="UP000289886"/>
    </source>
</evidence>
<comment type="subcellular location">
    <subcellularLocation>
        <location evidence="2">Membrane</location>
    </subcellularLocation>
</comment>
<evidence type="ECO:0000256" key="3">
    <source>
        <dbReference type="ARBA" id="ARBA00010617"/>
    </source>
</evidence>
<dbReference type="GO" id="GO:0005737">
    <property type="term" value="C:cytoplasm"/>
    <property type="evidence" value="ECO:0007669"/>
    <property type="project" value="TreeGrafter"/>
</dbReference>
<keyword evidence="7" id="KW-0503">Monooxygenase</keyword>
<dbReference type="GO" id="GO:0006805">
    <property type="term" value="P:xenobiotic metabolic process"/>
    <property type="evidence" value="ECO:0007669"/>
    <property type="project" value="TreeGrafter"/>
</dbReference>
<dbReference type="SUPFAM" id="SSF48264">
    <property type="entry name" value="Cytochrome P450"/>
    <property type="match status" value="2"/>
</dbReference>
<dbReference type="GO" id="GO:0020037">
    <property type="term" value="F:heme binding"/>
    <property type="evidence" value="ECO:0007669"/>
    <property type="project" value="InterPro"/>
</dbReference>
<dbReference type="PANTHER" id="PTHR24300:SF177">
    <property type="entry name" value="CYTOCHROME P450 2J2"/>
    <property type="match status" value="1"/>
</dbReference>
<evidence type="ECO:0000256" key="1">
    <source>
        <dbReference type="ARBA" id="ARBA00001971"/>
    </source>
</evidence>
<keyword evidence="4" id="KW-0479">Metal-binding</keyword>
<evidence type="ECO:0000256" key="2">
    <source>
        <dbReference type="ARBA" id="ARBA00004370"/>
    </source>
</evidence>
<dbReference type="Pfam" id="PF00067">
    <property type="entry name" value="p450"/>
    <property type="match status" value="1"/>
</dbReference>
<evidence type="ECO:0000256" key="6">
    <source>
        <dbReference type="ARBA" id="ARBA00023004"/>
    </source>
</evidence>